<protein>
    <submittedName>
        <fullName evidence="1">Putative Ornithine cyclodeaminase</fullName>
    </submittedName>
</protein>
<comment type="caution">
    <text evidence="1">The sequence shown here is derived from an EMBL/GenBank/DDBJ whole genome shotgun (WGS) entry which is preliminary data.</text>
</comment>
<accession>S4MBL1</accession>
<dbReference type="PANTHER" id="PTHR13812">
    <property type="entry name" value="KETIMINE REDUCTASE MU-CRYSTALLIN"/>
    <property type="match status" value="1"/>
</dbReference>
<dbReference type="PANTHER" id="PTHR13812:SF19">
    <property type="entry name" value="KETIMINE REDUCTASE MU-CRYSTALLIN"/>
    <property type="match status" value="1"/>
</dbReference>
<dbReference type="RefSeq" id="WP_020274994.1">
    <property type="nucleotide sequence ID" value="NZ_KE354303.1"/>
</dbReference>
<evidence type="ECO:0000313" key="1">
    <source>
        <dbReference type="EMBL" id="EPJ36798.1"/>
    </source>
</evidence>
<reference evidence="1 2" key="1">
    <citation type="submission" date="2013-02" db="EMBL/GenBank/DDBJ databases">
        <title>Draft Genome Sequence of Streptomyces afghaniensis, Which Produces Compounds of the Julimycin B-Complex.</title>
        <authorList>
            <person name="Gruening B.A."/>
            <person name="Praeg A."/>
            <person name="Erxleben A."/>
            <person name="Guenther S."/>
            <person name="Fiedler H.-P."/>
            <person name="Goodfellow M."/>
            <person name="Mueller M."/>
        </authorList>
    </citation>
    <scope>NUCLEOTIDE SEQUENCE [LARGE SCALE GENOMIC DNA]</scope>
    <source>
        <strain evidence="1 2">772</strain>
    </source>
</reference>
<dbReference type="HOGENOM" id="CLU_042088_3_0_11"/>
<dbReference type="OrthoDB" id="3396397at2"/>
<dbReference type="GO" id="GO:0019290">
    <property type="term" value="P:siderophore biosynthetic process"/>
    <property type="evidence" value="ECO:0007669"/>
    <property type="project" value="InterPro"/>
</dbReference>
<dbReference type="InterPro" id="IPR023401">
    <property type="entry name" value="ODC_N"/>
</dbReference>
<dbReference type="AlphaFoldDB" id="S4MBL1"/>
<sequence>MSVGTADSPPSLTLVSEAAVGAQIEGHREECVDLVRRAYLTHDSGDSVNPQSGFLRFPDNPRARIISLPAYLGGEFAAAGLKWIASFPDNPRTHGIPRASAVLLLNDPETGYPAACLESSVISATRTAASAVLAAETLGGGRTARRVGVVGTGLIARHVWKFLRDLDWKIGGFTLYDLDPAAARAFGEELTAEGAQDFTVAEDVEQAFTECDLVVLTTVAGEPHIHDPKLLDHAPLVLHLSLRDLSPEMVLASQNITDDTEHAVRERTSLHLAEQARDGRDFITGTLADVLLGRVDVDRSRPIVFSPFGLGVLDLAVGSWVHSRARAAGTGHVVPDFFASTVTTK</sequence>
<dbReference type="EMBL" id="AOPY01001539">
    <property type="protein sequence ID" value="EPJ36798.1"/>
    <property type="molecule type" value="Genomic_DNA"/>
</dbReference>
<keyword evidence="2" id="KW-1185">Reference proteome</keyword>
<dbReference type="NCBIfam" id="TIGR03944">
    <property type="entry name" value="dehyd_SbnB_fam"/>
    <property type="match status" value="1"/>
</dbReference>
<dbReference type="GO" id="GO:0005737">
    <property type="term" value="C:cytoplasm"/>
    <property type="evidence" value="ECO:0007669"/>
    <property type="project" value="TreeGrafter"/>
</dbReference>
<proteinExistence type="predicted"/>
<dbReference type="InterPro" id="IPR003462">
    <property type="entry name" value="ODC_Mu_crystall"/>
</dbReference>
<dbReference type="Gene3D" id="3.30.1780.10">
    <property type="entry name" value="ornithine cyclodeaminase, domain 1"/>
    <property type="match status" value="1"/>
</dbReference>
<organism evidence="1 2">
    <name type="scientific">Streptomyces afghaniensis 772</name>
    <dbReference type="NCBI Taxonomy" id="1283301"/>
    <lineage>
        <taxon>Bacteria</taxon>
        <taxon>Bacillati</taxon>
        <taxon>Actinomycetota</taxon>
        <taxon>Actinomycetes</taxon>
        <taxon>Kitasatosporales</taxon>
        <taxon>Streptomycetaceae</taxon>
        <taxon>Streptomyces</taxon>
    </lineage>
</organism>
<name>S4MBL1_9ACTN</name>
<dbReference type="Gene3D" id="3.40.50.720">
    <property type="entry name" value="NAD(P)-binding Rossmann-like Domain"/>
    <property type="match status" value="1"/>
</dbReference>
<evidence type="ECO:0000313" key="2">
    <source>
        <dbReference type="Proteomes" id="UP000015001"/>
    </source>
</evidence>
<gene>
    <name evidence="1" type="ORF">STAFG_6129</name>
</gene>
<dbReference type="GO" id="GO:0016639">
    <property type="term" value="F:oxidoreductase activity, acting on the CH-NH2 group of donors, NAD or NADP as acceptor"/>
    <property type="evidence" value="ECO:0007669"/>
    <property type="project" value="InterPro"/>
</dbReference>
<dbReference type="Proteomes" id="UP000015001">
    <property type="component" value="Unassembled WGS sequence"/>
</dbReference>
<dbReference type="PIRSF" id="PIRSF001439">
    <property type="entry name" value="CryM"/>
    <property type="match status" value="1"/>
</dbReference>
<dbReference type="InterPro" id="IPR036291">
    <property type="entry name" value="NAD(P)-bd_dom_sf"/>
</dbReference>
<dbReference type="Pfam" id="PF02423">
    <property type="entry name" value="OCD_Mu_crystall"/>
    <property type="match status" value="1"/>
</dbReference>
<dbReference type="InterPro" id="IPR023866">
    <property type="entry name" value="SbnB"/>
</dbReference>
<dbReference type="SUPFAM" id="SSF51735">
    <property type="entry name" value="NAD(P)-binding Rossmann-fold domains"/>
    <property type="match status" value="1"/>
</dbReference>
<dbReference type="PATRIC" id="fig|1283301.3.peg.6087"/>